<name>A0A2X2IPG7_SPHMU</name>
<organism evidence="1 2">
    <name type="scientific">Sphingobacterium multivorum</name>
    <dbReference type="NCBI Taxonomy" id="28454"/>
    <lineage>
        <taxon>Bacteria</taxon>
        <taxon>Pseudomonadati</taxon>
        <taxon>Bacteroidota</taxon>
        <taxon>Sphingobacteriia</taxon>
        <taxon>Sphingobacteriales</taxon>
        <taxon>Sphingobacteriaceae</taxon>
        <taxon>Sphingobacterium</taxon>
    </lineage>
</organism>
<dbReference type="InterPro" id="IPR058060">
    <property type="entry name" value="HYC_CC_PP"/>
</dbReference>
<dbReference type="RefSeq" id="WP_146752999.1">
    <property type="nucleotide sequence ID" value="NZ_CP069793.1"/>
</dbReference>
<sequence>MYNRIAPTIKKIASKYELTGLINNKFITLVNFSFSFVTTSYNIYPKYYKKKLHIFFIFASMKKIALLIGLFFYLLAASGASVHLHFCQGETQSVSLSESHNIACPLCAKSAKKQQKHCHETGSCKDVKIEAQKLDKFSRVTQNLDFNHFSPAIITLHWILNYYHFAGEEDDFSKLTYTDFASYNRQSPPVFILNQNFRI</sequence>
<gene>
    <name evidence="1" type="ORF">NCTC11343_00637</name>
</gene>
<dbReference type="NCBIfam" id="NF047658">
    <property type="entry name" value="HYC_CC_PP"/>
    <property type="match status" value="1"/>
</dbReference>
<dbReference type="Pfam" id="PF26622">
    <property type="entry name" value="DUF8199"/>
    <property type="match status" value="1"/>
</dbReference>
<dbReference type="Proteomes" id="UP000251241">
    <property type="component" value="Unassembled WGS sequence"/>
</dbReference>
<evidence type="ECO:0000313" key="2">
    <source>
        <dbReference type="Proteomes" id="UP000251241"/>
    </source>
</evidence>
<dbReference type="InterPro" id="IPR058512">
    <property type="entry name" value="DUF8199"/>
</dbReference>
<proteinExistence type="predicted"/>
<dbReference type="EMBL" id="UAUU01000002">
    <property type="protein sequence ID" value="SPZ84107.1"/>
    <property type="molecule type" value="Genomic_DNA"/>
</dbReference>
<accession>A0A2X2IPG7</accession>
<protein>
    <submittedName>
        <fullName evidence="1">Uncharacterized protein</fullName>
    </submittedName>
</protein>
<dbReference type="GeneID" id="97178924"/>
<dbReference type="AlphaFoldDB" id="A0A2X2IPG7"/>
<reference evidence="1 2" key="1">
    <citation type="submission" date="2018-06" db="EMBL/GenBank/DDBJ databases">
        <authorList>
            <consortium name="Pathogen Informatics"/>
            <person name="Doyle S."/>
        </authorList>
    </citation>
    <scope>NUCLEOTIDE SEQUENCE [LARGE SCALE GENOMIC DNA]</scope>
    <source>
        <strain evidence="1 2">NCTC11343</strain>
    </source>
</reference>
<evidence type="ECO:0000313" key="1">
    <source>
        <dbReference type="EMBL" id="SPZ84107.1"/>
    </source>
</evidence>